<keyword evidence="2" id="KW-0812">Transmembrane</keyword>
<evidence type="ECO:0000256" key="1">
    <source>
        <dbReference type="SAM" id="MobiDB-lite"/>
    </source>
</evidence>
<protein>
    <recommendedName>
        <fullName evidence="5">Vacuolar membrane protein</fullName>
    </recommendedName>
</protein>
<dbReference type="AlphaFoldDB" id="A0AAN7SXQ3"/>
<dbReference type="InterPro" id="IPR022127">
    <property type="entry name" value="STIMATE/YPL162C"/>
</dbReference>
<evidence type="ECO:0008006" key="5">
    <source>
        <dbReference type="Google" id="ProtNLM"/>
    </source>
</evidence>
<proteinExistence type="predicted"/>
<evidence type="ECO:0000313" key="3">
    <source>
        <dbReference type="EMBL" id="KAK5083495.1"/>
    </source>
</evidence>
<keyword evidence="2" id="KW-1133">Transmembrane helix</keyword>
<feature type="transmembrane region" description="Helical" evidence="2">
    <location>
        <begin position="236"/>
        <end position="258"/>
    </location>
</feature>
<dbReference type="PANTHER" id="PTHR31735:SF1">
    <property type="entry name" value="VACUOLAR MEMBRANE PROTEIN YPL162C"/>
    <property type="match status" value="1"/>
</dbReference>
<sequence>MASTSAAALAATSVHALANGTALLATSTVATTFPTTSMNGTAPDGPPADTGKCQLLGPFAILVQGALGALALLSLVFKRWRERPQRPVKIWAFDVSKQVFGTLLLHMANLLMSMFSAGEIEAQLAKAAAKTVGAGTDDDWSPNPCMDTTVGIPILLLILKVLHIGASKTPLANPPESIQSGHYGNPPRVSWWLKQSILYFVGLLGMKACVFFIFQLCPWIVVVGDWALKWTEGNEALQIAFVMLIFPLIMNAFQYYVIDGFIKKKPESGDNASQHSRAESDGERGGLLAGDEHNQAHEHDDNHGNVVREDSASKAGVRANAAEPSDRDGNQEDQDKQQHDESDQSSSSSATITERQADQQIRASKSLNLQPDGSPLTGT</sequence>
<evidence type="ECO:0000256" key="2">
    <source>
        <dbReference type="SAM" id="Phobius"/>
    </source>
</evidence>
<dbReference type="Proteomes" id="UP001309876">
    <property type="component" value="Unassembled WGS sequence"/>
</dbReference>
<evidence type="ECO:0000313" key="4">
    <source>
        <dbReference type="Proteomes" id="UP001309876"/>
    </source>
</evidence>
<gene>
    <name evidence="3" type="ORF">LTR05_005997</name>
</gene>
<dbReference type="Pfam" id="PF12400">
    <property type="entry name" value="STIMATE"/>
    <property type="match status" value="1"/>
</dbReference>
<feature type="compositionally biased region" description="Basic and acidic residues" evidence="1">
    <location>
        <begin position="324"/>
        <end position="342"/>
    </location>
</feature>
<organism evidence="3 4">
    <name type="scientific">Lithohypha guttulata</name>
    <dbReference type="NCBI Taxonomy" id="1690604"/>
    <lineage>
        <taxon>Eukaryota</taxon>
        <taxon>Fungi</taxon>
        <taxon>Dikarya</taxon>
        <taxon>Ascomycota</taxon>
        <taxon>Pezizomycotina</taxon>
        <taxon>Eurotiomycetes</taxon>
        <taxon>Chaetothyriomycetidae</taxon>
        <taxon>Chaetothyriales</taxon>
        <taxon>Trichomeriaceae</taxon>
        <taxon>Lithohypha</taxon>
    </lineage>
</organism>
<dbReference type="GO" id="GO:0016020">
    <property type="term" value="C:membrane"/>
    <property type="evidence" value="ECO:0007669"/>
    <property type="project" value="TreeGrafter"/>
</dbReference>
<name>A0AAN7SXQ3_9EURO</name>
<feature type="transmembrane region" description="Helical" evidence="2">
    <location>
        <begin position="56"/>
        <end position="77"/>
    </location>
</feature>
<feature type="transmembrane region" description="Helical" evidence="2">
    <location>
        <begin position="197"/>
        <end position="221"/>
    </location>
</feature>
<accession>A0AAN7SXQ3</accession>
<dbReference type="EMBL" id="JAVRRJ010000006">
    <property type="protein sequence ID" value="KAK5083495.1"/>
    <property type="molecule type" value="Genomic_DNA"/>
</dbReference>
<feature type="region of interest" description="Disordered" evidence="1">
    <location>
        <begin position="267"/>
        <end position="379"/>
    </location>
</feature>
<dbReference type="PANTHER" id="PTHR31735">
    <property type="entry name" value="VACUOLAR MEMBRANE PROTEIN YPL162C"/>
    <property type="match status" value="1"/>
</dbReference>
<comment type="caution">
    <text evidence="3">The sequence shown here is derived from an EMBL/GenBank/DDBJ whole genome shotgun (WGS) entry which is preliminary data.</text>
</comment>
<feature type="compositionally biased region" description="Polar residues" evidence="1">
    <location>
        <begin position="350"/>
        <end position="379"/>
    </location>
</feature>
<keyword evidence="2" id="KW-0472">Membrane</keyword>
<reference evidence="3 4" key="1">
    <citation type="submission" date="2023-08" db="EMBL/GenBank/DDBJ databases">
        <title>Black Yeasts Isolated from many extreme environments.</title>
        <authorList>
            <person name="Coleine C."/>
            <person name="Stajich J.E."/>
            <person name="Selbmann L."/>
        </authorList>
    </citation>
    <scope>NUCLEOTIDE SEQUENCE [LARGE SCALE GENOMIC DNA]</scope>
    <source>
        <strain evidence="3 4">CCFEE 5910</strain>
    </source>
</reference>
<keyword evidence="4" id="KW-1185">Reference proteome</keyword>
<feature type="compositionally biased region" description="Basic and acidic residues" evidence="1">
    <location>
        <begin position="276"/>
        <end position="312"/>
    </location>
</feature>